<dbReference type="AlphaFoldDB" id="A0A445C3S8"/>
<dbReference type="Gene3D" id="3.30.710.10">
    <property type="entry name" value="Potassium Channel Kv1.1, Chain A"/>
    <property type="match status" value="2"/>
</dbReference>
<dbReference type="InterPro" id="IPR016897">
    <property type="entry name" value="SKP1"/>
</dbReference>
<evidence type="ECO:0000313" key="4">
    <source>
        <dbReference type="EMBL" id="RYR45592.1"/>
    </source>
</evidence>
<gene>
    <name evidence="4" type="ORF">Ahy_A07g031418</name>
</gene>
<dbReference type="InterPro" id="IPR011333">
    <property type="entry name" value="SKP1/BTB/POZ_sf"/>
</dbReference>
<dbReference type="PANTHER" id="PTHR11165">
    <property type="entry name" value="SKP1"/>
    <property type="match status" value="1"/>
</dbReference>
<dbReference type="GO" id="GO:0009867">
    <property type="term" value="P:jasmonic acid mediated signaling pathway"/>
    <property type="evidence" value="ECO:0007669"/>
    <property type="project" value="UniProtKB-ARBA"/>
</dbReference>
<name>A0A445C3S8_ARAHY</name>
<dbReference type="SUPFAM" id="SSF81382">
    <property type="entry name" value="Skp1 dimerisation domain-like"/>
    <property type="match status" value="1"/>
</dbReference>
<proteinExistence type="inferred from homology"/>
<comment type="similarity">
    <text evidence="2">Belongs to the SKP1 family.</text>
</comment>
<evidence type="ECO:0000313" key="5">
    <source>
        <dbReference type="Proteomes" id="UP000289738"/>
    </source>
</evidence>
<sequence length="478" mass="54780">MEDYDSFSLLKTELFDFFCYVSDSGTGLREELIIEFLLLKQSRFYSENACQAFSDWFIFSRLHSKPGLLARCFIPDKYHRLCDEYELARAHFYDLTKDDGFNGICCSLHDWYKSGKKRCTADLKLLGIDKSLVAESGVLKGHADAIEEGLVVDGDGVIPVPNVSSYVLSQVILFLEKKQHFQETHDKAAAHYEAWSTAFFNRNSLILPELHQAAQDLQIPSLLESIGKVQKRKEGGHLNDNLSSEMFHYFCGMAGTNKRSRAILEELNNIKLFRGLDKVACEKFGIWFTQIGDLGRDHHNEFKTLMKSPHFSQVCLSLYWGDERLQFAQVSLRSQDGKVLKIDKSVAVDESVFLRRCVRCSGWWTEIPVSIRSPVLSSVIDFCYKVWDFHKIYGSRRIKEGLVVVDHFRGWVTEFLKNNIDMLSELYEAADFLEIPSLMLLTTEDVTDLVTRPLDKASVLSGKVSFSRMLSSLFFKFT</sequence>
<organism evidence="4 5">
    <name type="scientific">Arachis hypogaea</name>
    <name type="common">Peanut</name>
    <dbReference type="NCBI Taxonomy" id="3818"/>
    <lineage>
        <taxon>Eukaryota</taxon>
        <taxon>Viridiplantae</taxon>
        <taxon>Streptophyta</taxon>
        <taxon>Embryophyta</taxon>
        <taxon>Tracheophyta</taxon>
        <taxon>Spermatophyta</taxon>
        <taxon>Magnoliopsida</taxon>
        <taxon>eudicotyledons</taxon>
        <taxon>Gunneridae</taxon>
        <taxon>Pentapetalae</taxon>
        <taxon>rosids</taxon>
        <taxon>fabids</taxon>
        <taxon>Fabales</taxon>
        <taxon>Fabaceae</taxon>
        <taxon>Papilionoideae</taxon>
        <taxon>50 kb inversion clade</taxon>
        <taxon>dalbergioids sensu lato</taxon>
        <taxon>Dalbergieae</taxon>
        <taxon>Pterocarpus clade</taxon>
        <taxon>Arachis</taxon>
    </lineage>
</organism>
<comment type="pathway">
    <text evidence="1">Protein modification; protein ubiquitination.</text>
</comment>
<dbReference type="InterPro" id="IPR036296">
    <property type="entry name" value="SKP1-like_dim_sf"/>
</dbReference>
<dbReference type="OrthoDB" id="2342932at2759"/>
<evidence type="ECO:0000256" key="3">
    <source>
        <dbReference type="ARBA" id="ARBA00022786"/>
    </source>
</evidence>
<keyword evidence="3" id="KW-0833">Ubl conjugation pathway</keyword>
<dbReference type="SMART" id="SM00512">
    <property type="entry name" value="Skp1"/>
    <property type="match status" value="1"/>
</dbReference>
<accession>A0A445C3S8</accession>
<reference evidence="4 5" key="1">
    <citation type="submission" date="2019-01" db="EMBL/GenBank/DDBJ databases">
        <title>Sequencing of cultivated peanut Arachis hypogaea provides insights into genome evolution and oil improvement.</title>
        <authorList>
            <person name="Chen X."/>
        </authorList>
    </citation>
    <scope>NUCLEOTIDE SEQUENCE [LARGE SCALE GENOMIC DNA]</scope>
    <source>
        <strain evidence="5">cv. Fuhuasheng</strain>
        <tissue evidence="4">Leaves</tissue>
    </source>
</reference>
<dbReference type="GO" id="GO:0006511">
    <property type="term" value="P:ubiquitin-dependent protein catabolic process"/>
    <property type="evidence" value="ECO:0007669"/>
    <property type="project" value="InterPro"/>
</dbReference>
<dbReference type="InterPro" id="IPR001232">
    <property type="entry name" value="SKP1-like"/>
</dbReference>
<keyword evidence="5" id="KW-1185">Reference proteome</keyword>
<dbReference type="UniPathway" id="UPA00143"/>
<evidence type="ECO:0000256" key="2">
    <source>
        <dbReference type="ARBA" id="ARBA00009993"/>
    </source>
</evidence>
<dbReference type="EMBL" id="SDMP01000007">
    <property type="protein sequence ID" value="RYR45592.1"/>
    <property type="molecule type" value="Genomic_DNA"/>
</dbReference>
<dbReference type="Proteomes" id="UP000289738">
    <property type="component" value="Chromosome A07"/>
</dbReference>
<evidence type="ECO:0000256" key="1">
    <source>
        <dbReference type="ARBA" id="ARBA00004906"/>
    </source>
</evidence>
<dbReference type="GO" id="GO:0016567">
    <property type="term" value="P:protein ubiquitination"/>
    <property type="evidence" value="ECO:0007669"/>
    <property type="project" value="UniProtKB-UniPathway"/>
</dbReference>
<protein>
    <submittedName>
        <fullName evidence="4">Uncharacterized protein</fullName>
    </submittedName>
</protein>
<comment type="caution">
    <text evidence="4">The sequence shown here is derived from an EMBL/GenBank/DDBJ whole genome shotgun (WGS) entry which is preliminary data.</text>
</comment>